<evidence type="ECO:0000256" key="3">
    <source>
        <dbReference type="ARBA" id="ARBA00022692"/>
    </source>
</evidence>
<evidence type="ECO:0000256" key="2">
    <source>
        <dbReference type="ARBA" id="ARBA00022448"/>
    </source>
</evidence>
<evidence type="ECO:0000256" key="5">
    <source>
        <dbReference type="ARBA" id="ARBA00023136"/>
    </source>
</evidence>
<dbReference type="SUPFAM" id="SSF53850">
    <property type="entry name" value="Periplasmic binding protein-like II"/>
    <property type="match status" value="1"/>
</dbReference>
<dbReference type="PANTHER" id="PTHR30177:SF4">
    <property type="entry name" value="OSMOPROTECTANT IMPORT PERMEASE PROTEIN OSMW"/>
    <property type="match status" value="1"/>
</dbReference>
<dbReference type="AlphaFoldDB" id="A0A401USF9"/>
<comment type="similarity">
    <text evidence="7">In the N-terminal section; belongs to the binding-protein-dependent transport system permease family.</text>
</comment>
<dbReference type="InterPro" id="IPR035906">
    <property type="entry name" value="MetI-like_sf"/>
</dbReference>
<feature type="transmembrane region" description="Helical" evidence="8">
    <location>
        <begin position="26"/>
        <end position="48"/>
    </location>
</feature>
<comment type="similarity">
    <text evidence="6">In the C-terminal section; belongs to the OsmX family.</text>
</comment>
<feature type="transmembrane region" description="Helical" evidence="8">
    <location>
        <begin position="232"/>
        <end position="253"/>
    </location>
</feature>
<dbReference type="CDD" id="cd06261">
    <property type="entry name" value="TM_PBP2"/>
    <property type="match status" value="1"/>
</dbReference>
<dbReference type="InterPro" id="IPR007210">
    <property type="entry name" value="ABC_Gly_betaine_transp_sub-bd"/>
</dbReference>
<sequence>MNSINSFINFVIDRKSEISHLFIQHIQLTIFSILLAVVIAIPLGILIVRYRKLSGPIIGFTNIVQSIPSLALLGFLIPILGIGSKPAIVMVVMYSLLPIVKSTYTGLTNVNPSLIEAAAGMGLTQTQVLLKVRFPLAMPIIMSGVRISSVTAVGLMTIAAFIGAGGLGFLVYSGVATVSNNMILAGAIPACLLAIFLDFILGRVENIVIPRGIRTTPTKARKSNTILGNKKFKFGVLILVLIIIVSSVVSSFGKSKNTIVVASKNFNEQLILGDMVASLIESKTEIKVERKLNLGGTAVVFSAMQSKNVDVYVEYTGTGLVSILKKPTMKDPTKVYNVMKTDFSKNYDMEVLSPLGFNNTYVIAVKKDLAKKNNLNTISDLAKISPTLNSGFTMEFANRPDGYLGVKKLYNLNFKNSKGIDGGLRYTALEKGETQVLDAFATDGLLKKFDLQLLKDDKNFFPPYYAVPIIRAETLKKYPELKEVLSLLENKISDKTMRDLNYRVDNGEQSRKVAEDFLKSINLMD</sequence>
<evidence type="ECO:0000313" key="10">
    <source>
        <dbReference type="EMBL" id="GCD12436.1"/>
    </source>
</evidence>
<dbReference type="EMBL" id="BHYK01000033">
    <property type="protein sequence ID" value="GCD12436.1"/>
    <property type="molecule type" value="Genomic_DNA"/>
</dbReference>
<keyword evidence="3 8" id="KW-0812">Transmembrane</keyword>
<evidence type="ECO:0000256" key="4">
    <source>
        <dbReference type="ARBA" id="ARBA00022989"/>
    </source>
</evidence>
<dbReference type="CDD" id="cd13609">
    <property type="entry name" value="PBP2_Opu_like_1"/>
    <property type="match status" value="1"/>
</dbReference>
<dbReference type="PROSITE" id="PS50928">
    <property type="entry name" value="ABC_TM1"/>
    <property type="match status" value="1"/>
</dbReference>
<comment type="similarity">
    <text evidence="8">Belongs to the binding-protein-dependent transport system permease family.</text>
</comment>
<feature type="domain" description="ABC transmembrane type-1" evidence="9">
    <location>
        <begin position="22"/>
        <end position="201"/>
    </location>
</feature>
<evidence type="ECO:0000256" key="7">
    <source>
        <dbReference type="ARBA" id="ARBA00035652"/>
    </source>
</evidence>
<comment type="subcellular location">
    <subcellularLocation>
        <location evidence="8">Cell membrane</location>
        <topology evidence="8">Multi-pass membrane protein</topology>
    </subcellularLocation>
    <subcellularLocation>
        <location evidence="1">Membrane</location>
        <topology evidence="1">Multi-pass membrane protein</topology>
    </subcellularLocation>
</comment>
<evidence type="ECO:0000256" key="6">
    <source>
        <dbReference type="ARBA" id="ARBA00035642"/>
    </source>
</evidence>
<dbReference type="PANTHER" id="PTHR30177">
    <property type="entry name" value="GLYCINE BETAINE/L-PROLINE TRANSPORT SYSTEM PERMEASE PROTEIN PROW"/>
    <property type="match status" value="1"/>
</dbReference>
<reference evidence="10 11" key="1">
    <citation type="submission" date="2018-11" db="EMBL/GenBank/DDBJ databases">
        <title>Genome sequencing and assembly of Clostridium tagluense strain A121.</title>
        <authorList>
            <person name="Murakami T."/>
            <person name="Segawa T."/>
            <person name="Shcherbakova V.A."/>
            <person name="Mori H."/>
            <person name="Yoshimura Y."/>
        </authorList>
    </citation>
    <scope>NUCLEOTIDE SEQUENCE [LARGE SCALE GENOMIC DNA]</scope>
    <source>
        <strain evidence="10 11">A121</strain>
    </source>
</reference>
<organism evidence="10 11">
    <name type="scientific">Clostridium tagluense</name>
    <dbReference type="NCBI Taxonomy" id="360422"/>
    <lineage>
        <taxon>Bacteria</taxon>
        <taxon>Bacillati</taxon>
        <taxon>Bacillota</taxon>
        <taxon>Clostridia</taxon>
        <taxon>Eubacteriales</taxon>
        <taxon>Clostridiaceae</taxon>
        <taxon>Clostridium</taxon>
    </lineage>
</organism>
<protein>
    <submittedName>
        <fullName evidence="10">ABC transporter permease</fullName>
    </submittedName>
</protein>
<dbReference type="Gene3D" id="1.10.3720.10">
    <property type="entry name" value="MetI-like"/>
    <property type="match status" value="1"/>
</dbReference>
<dbReference type="Pfam" id="PF00528">
    <property type="entry name" value="BPD_transp_1"/>
    <property type="match status" value="1"/>
</dbReference>
<dbReference type="Pfam" id="PF04069">
    <property type="entry name" value="OpuAC"/>
    <property type="match status" value="1"/>
</dbReference>
<comment type="caution">
    <text evidence="10">The sequence shown here is derived from an EMBL/GenBank/DDBJ whole genome shotgun (WGS) entry which is preliminary data.</text>
</comment>
<accession>A0A401USF9</accession>
<evidence type="ECO:0000256" key="8">
    <source>
        <dbReference type="RuleBase" id="RU363032"/>
    </source>
</evidence>
<proteinExistence type="inferred from homology"/>
<evidence type="ECO:0000259" key="9">
    <source>
        <dbReference type="PROSITE" id="PS50928"/>
    </source>
</evidence>
<feature type="transmembrane region" description="Helical" evidence="8">
    <location>
        <begin position="181"/>
        <end position="201"/>
    </location>
</feature>
<dbReference type="Gene3D" id="3.40.190.10">
    <property type="entry name" value="Periplasmic binding protein-like II"/>
    <property type="match status" value="1"/>
</dbReference>
<dbReference type="InterPro" id="IPR000515">
    <property type="entry name" value="MetI-like"/>
</dbReference>
<dbReference type="GO" id="GO:0022857">
    <property type="term" value="F:transmembrane transporter activity"/>
    <property type="evidence" value="ECO:0007669"/>
    <property type="project" value="InterPro"/>
</dbReference>
<dbReference type="GO" id="GO:0031460">
    <property type="term" value="P:glycine betaine transport"/>
    <property type="evidence" value="ECO:0007669"/>
    <property type="project" value="TreeGrafter"/>
</dbReference>
<name>A0A401USF9_9CLOT</name>
<dbReference type="SUPFAM" id="SSF161098">
    <property type="entry name" value="MetI-like"/>
    <property type="match status" value="1"/>
</dbReference>
<dbReference type="Gene3D" id="3.40.190.120">
    <property type="entry name" value="Osmoprotection protein (prox), domain 2"/>
    <property type="match status" value="1"/>
</dbReference>
<dbReference type="RefSeq" id="WP_125005141.1">
    <property type="nucleotide sequence ID" value="NZ_BHYK01000033.1"/>
</dbReference>
<keyword evidence="11" id="KW-1185">Reference proteome</keyword>
<dbReference type="GO" id="GO:0043190">
    <property type="term" value="C:ATP-binding cassette (ABC) transporter complex"/>
    <property type="evidence" value="ECO:0007669"/>
    <property type="project" value="InterPro"/>
</dbReference>
<feature type="transmembrane region" description="Helical" evidence="8">
    <location>
        <begin position="69"/>
        <end position="94"/>
    </location>
</feature>
<keyword evidence="5 8" id="KW-0472">Membrane</keyword>
<keyword evidence="2 8" id="KW-0813">Transport</keyword>
<dbReference type="Proteomes" id="UP000287872">
    <property type="component" value="Unassembled WGS sequence"/>
</dbReference>
<evidence type="ECO:0000256" key="1">
    <source>
        <dbReference type="ARBA" id="ARBA00004141"/>
    </source>
</evidence>
<dbReference type="OrthoDB" id="9801163at2"/>
<feature type="transmembrane region" description="Helical" evidence="8">
    <location>
        <begin position="153"/>
        <end position="175"/>
    </location>
</feature>
<gene>
    <name evidence="10" type="ORF">Ctaglu_40590</name>
</gene>
<keyword evidence="4 8" id="KW-1133">Transmembrane helix</keyword>
<dbReference type="InterPro" id="IPR051204">
    <property type="entry name" value="ABC_transp_perm/SBD"/>
</dbReference>
<dbReference type="FunFam" id="1.10.3720.10:FF:000001">
    <property type="entry name" value="Glycine betaine ABC transporter, permease"/>
    <property type="match status" value="1"/>
</dbReference>
<evidence type="ECO:0000313" key="11">
    <source>
        <dbReference type="Proteomes" id="UP000287872"/>
    </source>
</evidence>